<gene>
    <name evidence="2" type="ORF">ACFPCY_14670</name>
</gene>
<dbReference type="RefSeq" id="WP_378255347.1">
    <property type="nucleotide sequence ID" value="NZ_JBHSIT010000004.1"/>
</dbReference>
<comment type="caution">
    <text evidence="2">The sequence shown here is derived from an EMBL/GenBank/DDBJ whole genome shotgun (WGS) entry which is preliminary data.</text>
</comment>
<dbReference type="EMBL" id="JBHSIT010000004">
    <property type="protein sequence ID" value="MFC4908569.1"/>
    <property type="molecule type" value="Genomic_DNA"/>
</dbReference>
<feature type="region of interest" description="Disordered" evidence="1">
    <location>
        <begin position="1"/>
        <end position="75"/>
    </location>
</feature>
<keyword evidence="3" id="KW-1185">Reference proteome</keyword>
<protein>
    <submittedName>
        <fullName evidence="2">Uncharacterized protein</fullName>
    </submittedName>
</protein>
<accession>A0ABV9TYB0</accession>
<proteinExistence type="predicted"/>
<organism evidence="2 3">
    <name type="scientific">Actinomadura gamaensis</name>
    <dbReference type="NCBI Taxonomy" id="1763541"/>
    <lineage>
        <taxon>Bacteria</taxon>
        <taxon>Bacillati</taxon>
        <taxon>Actinomycetota</taxon>
        <taxon>Actinomycetes</taxon>
        <taxon>Streptosporangiales</taxon>
        <taxon>Thermomonosporaceae</taxon>
        <taxon>Actinomadura</taxon>
    </lineage>
</organism>
<evidence type="ECO:0000313" key="2">
    <source>
        <dbReference type="EMBL" id="MFC4908569.1"/>
    </source>
</evidence>
<evidence type="ECO:0000313" key="3">
    <source>
        <dbReference type="Proteomes" id="UP001595872"/>
    </source>
</evidence>
<feature type="compositionally biased region" description="Low complexity" evidence="1">
    <location>
        <begin position="23"/>
        <end position="51"/>
    </location>
</feature>
<reference evidence="3" key="1">
    <citation type="journal article" date="2019" name="Int. J. Syst. Evol. Microbiol.">
        <title>The Global Catalogue of Microorganisms (GCM) 10K type strain sequencing project: providing services to taxonomists for standard genome sequencing and annotation.</title>
        <authorList>
            <consortium name="The Broad Institute Genomics Platform"/>
            <consortium name="The Broad Institute Genome Sequencing Center for Infectious Disease"/>
            <person name="Wu L."/>
            <person name="Ma J."/>
        </authorList>
    </citation>
    <scope>NUCLEOTIDE SEQUENCE [LARGE SCALE GENOMIC DNA]</scope>
    <source>
        <strain evidence="3">KLKA75</strain>
    </source>
</reference>
<sequence>MHERTEPSAESRLVFRGHRTSRTGRTGATSRTGRTGATSRTGRTGGTSRTSHTGRRQPPRTAADRAEHGPAGPGR</sequence>
<dbReference type="Proteomes" id="UP001595872">
    <property type="component" value="Unassembled WGS sequence"/>
</dbReference>
<evidence type="ECO:0000256" key="1">
    <source>
        <dbReference type="SAM" id="MobiDB-lite"/>
    </source>
</evidence>
<name>A0ABV9TYB0_9ACTN</name>